<dbReference type="InterPro" id="IPR016181">
    <property type="entry name" value="Acyl_CoA_acyltransferase"/>
</dbReference>
<dbReference type="Ensembl" id="ENSCHIT00010050252.1">
    <property type="protein sequence ID" value="ENSCHIP00010035737.1"/>
    <property type="gene ID" value="ENSCHIG00010026571.1"/>
</dbReference>
<name>A0A8C2Y0A9_CAPHI</name>
<dbReference type="AlphaFoldDB" id="A0A8C2Y0A9"/>
<evidence type="ECO:0000259" key="7">
    <source>
        <dbReference type="Pfam" id="PF06021"/>
    </source>
</evidence>
<dbReference type="KEGG" id="chx:102175783"/>
<dbReference type="GeneID" id="102175783"/>
<evidence type="ECO:0000313" key="9">
    <source>
        <dbReference type="Ensembl" id="ENSCHIP00010035737.1"/>
    </source>
</evidence>
<feature type="compositionally biased region" description="Polar residues" evidence="6">
    <location>
        <begin position="76"/>
        <end position="86"/>
    </location>
</feature>
<evidence type="ECO:0000259" key="8">
    <source>
        <dbReference type="Pfam" id="PF08444"/>
    </source>
</evidence>
<dbReference type="SUPFAM" id="SSF55729">
    <property type="entry name" value="Acyl-CoA N-acyltransferases (Nat)"/>
    <property type="match status" value="1"/>
</dbReference>
<feature type="domain" description="Glycine N-acyltransferase C-terminal" evidence="8">
    <location>
        <begin position="311"/>
        <end position="399"/>
    </location>
</feature>
<reference evidence="9" key="2">
    <citation type="submission" date="2025-08" db="UniProtKB">
        <authorList>
            <consortium name="Ensembl"/>
        </authorList>
    </citation>
    <scope>IDENTIFICATION</scope>
</reference>
<dbReference type="PANTHER" id="PTHR15298">
    <property type="entry name" value="L-COA N-ACYLTRANSFERASE-RELATED"/>
    <property type="match status" value="1"/>
</dbReference>
<evidence type="ECO:0000256" key="2">
    <source>
        <dbReference type="ARBA" id="ARBA00022679"/>
    </source>
</evidence>
<dbReference type="GO" id="GO:0005739">
    <property type="term" value="C:mitochondrion"/>
    <property type="evidence" value="ECO:0007669"/>
    <property type="project" value="InterPro"/>
</dbReference>
<evidence type="ECO:0000256" key="5">
    <source>
        <dbReference type="RuleBase" id="RU368002"/>
    </source>
</evidence>
<protein>
    <recommendedName>
        <fullName evidence="5">Glycine N-acyltransferase-like protein</fullName>
        <ecNumber evidence="5">2.3.1.-</ecNumber>
    </recommendedName>
</protein>
<reference evidence="9" key="1">
    <citation type="submission" date="2019-03" db="EMBL/GenBank/DDBJ databases">
        <title>Genome sequencing and reference-guided assembly of Black Bengal Goat (Capra hircus).</title>
        <authorList>
            <person name="Siddiki A.Z."/>
            <person name="Baten A."/>
            <person name="Billah M."/>
            <person name="Alam M.A.U."/>
            <person name="Shawrob K.S.M."/>
            <person name="Saha S."/>
            <person name="Chowdhury M."/>
            <person name="Rahman A.H."/>
            <person name="Stear M."/>
            <person name="Miah G."/>
            <person name="Das G.B."/>
            <person name="Hossain M.M."/>
            <person name="Kumkum M."/>
            <person name="Islam M.S."/>
            <person name="Mollah A.M."/>
            <person name="Ahsan A."/>
            <person name="Tusar F."/>
            <person name="Khan M.K.I."/>
        </authorList>
    </citation>
    <scope>NUCLEOTIDE SEQUENCE [LARGE SCALE GENOMIC DNA]</scope>
</reference>
<dbReference type="EC" id="2.3.1.-" evidence="5"/>
<comment type="similarity">
    <text evidence="1 5">Belongs to the glycine N-acyltransferase family.</text>
</comment>
<proteinExistence type="inferred from homology"/>
<evidence type="ECO:0000256" key="1">
    <source>
        <dbReference type="ARBA" id="ARBA00009110"/>
    </source>
</evidence>
<dbReference type="InterPro" id="IPR013652">
    <property type="entry name" value="Glycine_N-acyltransferase_C"/>
</dbReference>
<dbReference type="InterPro" id="IPR015938">
    <property type="entry name" value="Glycine_N-acyltransferase_N"/>
</dbReference>
<keyword evidence="2 5" id="KW-0808">Transferase</keyword>
<dbReference type="Pfam" id="PF06021">
    <property type="entry name" value="Gly_acyl_tr_N"/>
    <property type="match status" value="1"/>
</dbReference>
<dbReference type="GO" id="GO:0047961">
    <property type="term" value="F:glycine N-acyltransferase activity"/>
    <property type="evidence" value="ECO:0007669"/>
    <property type="project" value="InterPro"/>
</dbReference>
<gene>
    <name evidence="9" type="primary">LOC102175783</name>
</gene>
<keyword evidence="3" id="KW-0007">Acetylation</keyword>
<dbReference type="Gene3D" id="3.40.630.30">
    <property type="match status" value="1"/>
</dbReference>
<feature type="domain" description="Glycine N-acyltransferase N-terminal" evidence="7">
    <location>
        <begin position="106"/>
        <end position="309"/>
    </location>
</feature>
<dbReference type="RefSeq" id="XP_017914520.1">
    <property type="nucleotide sequence ID" value="XM_018059031.1"/>
</dbReference>
<evidence type="ECO:0000256" key="3">
    <source>
        <dbReference type="ARBA" id="ARBA00022990"/>
    </source>
</evidence>
<evidence type="ECO:0000256" key="6">
    <source>
        <dbReference type="SAM" id="MobiDB-lite"/>
    </source>
</evidence>
<dbReference type="PANTHER" id="PTHR15298:SF11">
    <property type="entry name" value="GLYCINE N-ACYLTRANSFERASE-LIKE PROTEIN"/>
    <property type="match status" value="1"/>
</dbReference>
<sequence>MEGAQQALPVETLPLGSHSSEFLRTRRTGRTCGIRKQLRPLEKSEPQRGTLPNTGPGRRDSPHAAAEGQLGVRVQLSVSAQQAGDQTNRHTSQDHSTQKIKGPAKMFHLHSPQLLQMLEKSLRKSLPESLKVYGTVFHMNQGNPFNLKALVDKWPDFKTVVIRPREQEMADDFDHYTNTYQIYSKDLNNCQESLTTSDVINWKQHLQIQSSQSSLNEVIQSLAATKFVKVEHTQCILYVTPETARKLLPSLLETKNLHVGYGTPKAINEEMFKLSSMDPTHAALVNKFWHFGGNERSQRFIERCIRTFPTFCLLGPEGTPASWSLMDQTGEIRMGATLPEYRGHGLISHMLAVHTRALDQLGIPAYNHTDKANKIIQRISHNLHHIAIPCGWNQWNCEPL</sequence>
<dbReference type="OrthoDB" id="61870at2759"/>
<keyword evidence="4 5" id="KW-0012">Acyltransferase</keyword>
<dbReference type="FunFam" id="3.40.630.30:FF:000075">
    <property type="entry name" value="Glycine N-acyltransferase"/>
    <property type="match status" value="1"/>
</dbReference>
<feature type="compositionally biased region" description="Basic and acidic residues" evidence="6">
    <location>
        <begin position="87"/>
        <end position="97"/>
    </location>
</feature>
<dbReference type="Pfam" id="PF08444">
    <property type="entry name" value="Gly_acyl_tr_C"/>
    <property type="match status" value="1"/>
</dbReference>
<feature type="region of interest" description="Disordered" evidence="6">
    <location>
        <begin position="1"/>
        <end position="99"/>
    </location>
</feature>
<dbReference type="InterPro" id="IPR010313">
    <property type="entry name" value="Glycine_N-acyltransferase"/>
</dbReference>
<organism evidence="9">
    <name type="scientific">Capra hircus</name>
    <name type="common">Goat</name>
    <dbReference type="NCBI Taxonomy" id="9925"/>
    <lineage>
        <taxon>Eukaryota</taxon>
        <taxon>Metazoa</taxon>
        <taxon>Chordata</taxon>
        <taxon>Craniata</taxon>
        <taxon>Vertebrata</taxon>
        <taxon>Euteleostomi</taxon>
        <taxon>Mammalia</taxon>
        <taxon>Eutheria</taxon>
        <taxon>Laurasiatheria</taxon>
        <taxon>Artiodactyla</taxon>
        <taxon>Ruminantia</taxon>
        <taxon>Pecora</taxon>
        <taxon>Bovidae</taxon>
        <taxon>Caprinae</taxon>
        <taxon>Capra</taxon>
    </lineage>
</organism>
<evidence type="ECO:0000256" key="4">
    <source>
        <dbReference type="ARBA" id="ARBA00023315"/>
    </source>
</evidence>
<accession>A0A8C2Y0A9</accession>